<dbReference type="InterPro" id="IPR036365">
    <property type="entry name" value="PGBD-like_sf"/>
</dbReference>
<evidence type="ECO:0000259" key="2">
    <source>
        <dbReference type="Pfam" id="PF01471"/>
    </source>
</evidence>
<evidence type="ECO:0000313" key="4">
    <source>
        <dbReference type="Proteomes" id="UP000538929"/>
    </source>
</evidence>
<evidence type="ECO:0000313" key="3">
    <source>
        <dbReference type="EMBL" id="MBB0246871.1"/>
    </source>
</evidence>
<keyword evidence="4" id="KW-1185">Reference proteome</keyword>
<evidence type="ECO:0000256" key="1">
    <source>
        <dbReference type="SAM" id="MobiDB-lite"/>
    </source>
</evidence>
<reference evidence="4" key="1">
    <citation type="submission" date="2019-10" db="EMBL/GenBank/DDBJ databases">
        <title>Streptomyces sp. nov., a novel actinobacterium isolated from alkaline environment.</title>
        <authorList>
            <person name="Golinska P."/>
        </authorList>
    </citation>
    <scope>NUCLEOTIDE SEQUENCE [LARGE SCALE GENOMIC DNA]</scope>
    <source>
        <strain evidence="4">DSM 42118</strain>
    </source>
</reference>
<feature type="non-terminal residue" evidence="3">
    <location>
        <position position="1"/>
    </location>
</feature>
<dbReference type="EMBL" id="VKHT01001178">
    <property type="protein sequence ID" value="MBB0246871.1"/>
    <property type="molecule type" value="Genomic_DNA"/>
</dbReference>
<proteinExistence type="predicted"/>
<dbReference type="RefSeq" id="WP_182608147.1">
    <property type="nucleotide sequence ID" value="NZ_VKHT01001178.1"/>
</dbReference>
<dbReference type="Pfam" id="PF01471">
    <property type="entry name" value="PG_binding_1"/>
    <property type="match status" value="1"/>
</dbReference>
<dbReference type="InterPro" id="IPR036366">
    <property type="entry name" value="PGBDSf"/>
</dbReference>
<feature type="domain" description="Peptidoglycan binding-like" evidence="2">
    <location>
        <begin position="64"/>
        <end position="106"/>
    </location>
</feature>
<dbReference type="Gene3D" id="1.10.101.10">
    <property type="entry name" value="PGBD-like superfamily/PGBD"/>
    <property type="match status" value="1"/>
</dbReference>
<dbReference type="AlphaFoldDB" id="A0A7W3THG1"/>
<protein>
    <recommendedName>
        <fullName evidence="2">Peptidoglycan binding-like domain-containing protein</fullName>
    </recommendedName>
</protein>
<sequence length="137" mass="15234">EPVEPEPRSEPPAEEPAVEEPAPEPLIEEPEPTPEPPAESAPPVEEPEPGTPPTEPGILAMGDSGPAVVDLQERLRRLGDHFRVPVTGTYDQATFDSVARFQEWFGVWNRQERGVYCALTRERLEAVTDRNRGWGSR</sequence>
<dbReference type="SUPFAM" id="SSF47090">
    <property type="entry name" value="PGBD-like"/>
    <property type="match status" value="1"/>
</dbReference>
<gene>
    <name evidence="3" type="ORF">FNQ90_22795</name>
</gene>
<accession>A0A7W3THG1</accession>
<dbReference type="Proteomes" id="UP000538929">
    <property type="component" value="Unassembled WGS sequence"/>
</dbReference>
<comment type="caution">
    <text evidence="3">The sequence shown here is derived from an EMBL/GenBank/DDBJ whole genome shotgun (WGS) entry which is preliminary data.</text>
</comment>
<feature type="compositionally biased region" description="Basic and acidic residues" evidence="1">
    <location>
        <begin position="1"/>
        <end position="11"/>
    </location>
</feature>
<feature type="region of interest" description="Disordered" evidence="1">
    <location>
        <begin position="1"/>
        <end position="66"/>
    </location>
</feature>
<dbReference type="InterPro" id="IPR002477">
    <property type="entry name" value="Peptidoglycan-bd-like"/>
</dbReference>
<name>A0A7W3THG1_9ACTN</name>
<feature type="compositionally biased region" description="Acidic residues" evidence="1">
    <location>
        <begin position="12"/>
        <end position="32"/>
    </location>
</feature>
<organism evidence="3 4">
    <name type="scientific">Streptomyces alkaliphilus</name>
    <dbReference type="NCBI Taxonomy" id="1472722"/>
    <lineage>
        <taxon>Bacteria</taxon>
        <taxon>Bacillati</taxon>
        <taxon>Actinomycetota</taxon>
        <taxon>Actinomycetes</taxon>
        <taxon>Kitasatosporales</taxon>
        <taxon>Streptomycetaceae</taxon>
        <taxon>Streptomyces</taxon>
    </lineage>
</organism>